<dbReference type="InterPro" id="IPR021994">
    <property type="entry name" value="DUF3592"/>
</dbReference>
<evidence type="ECO:0000313" key="3">
    <source>
        <dbReference type="EMBL" id="ABO25063.1"/>
    </source>
</evidence>
<dbReference type="EMBL" id="CP000606">
    <property type="protein sequence ID" value="ABO25063.1"/>
    <property type="molecule type" value="Genomic_DNA"/>
</dbReference>
<organism evidence="3 4">
    <name type="scientific">Shewanella loihica (strain ATCC BAA-1088 / PV-4)</name>
    <dbReference type="NCBI Taxonomy" id="323850"/>
    <lineage>
        <taxon>Bacteria</taxon>
        <taxon>Pseudomonadati</taxon>
        <taxon>Pseudomonadota</taxon>
        <taxon>Gammaproteobacteria</taxon>
        <taxon>Alteromonadales</taxon>
        <taxon>Shewanellaceae</taxon>
        <taxon>Shewanella</taxon>
    </lineage>
</organism>
<evidence type="ECO:0000256" key="1">
    <source>
        <dbReference type="SAM" id="Phobius"/>
    </source>
</evidence>
<keyword evidence="4" id="KW-1185">Reference proteome</keyword>
<feature type="transmembrane region" description="Helical" evidence="1">
    <location>
        <begin position="28"/>
        <end position="50"/>
    </location>
</feature>
<dbReference type="Pfam" id="PF12158">
    <property type="entry name" value="DUF3592"/>
    <property type="match status" value="1"/>
</dbReference>
<keyword evidence="1" id="KW-1133">Transmembrane helix</keyword>
<proteinExistence type="predicted"/>
<keyword evidence="1" id="KW-0472">Membrane</keyword>
<accession>A3QHW5</accession>
<evidence type="ECO:0000313" key="4">
    <source>
        <dbReference type="Proteomes" id="UP000001558"/>
    </source>
</evidence>
<sequence length="180" mass="20228">MRTVGGPATWAHLGLINGNRAIMDKQRVLVSLVITALILFGAALAIRGGLNSYQSLLSYGWQETQAKVLTNHIGRFRPSGARHGTDFYLAQVGYEYIWQGIKHRGELLYPDYSGDRTREDAEVRLVPYGIGQWVPVYLDPDDPRQSRLIRGVKLEQLGDIILGLAIVLFGLWSLRSSRHR</sequence>
<feature type="domain" description="DUF3592" evidence="2">
    <location>
        <begin position="64"/>
        <end position="152"/>
    </location>
</feature>
<dbReference type="HOGENOM" id="CLU_1495219_0_0_6"/>
<evidence type="ECO:0000259" key="2">
    <source>
        <dbReference type="Pfam" id="PF12158"/>
    </source>
</evidence>
<feature type="transmembrane region" description="Helical" evidence="1">
    <location>
        <begin position="156"/>
        <end position="174"/>
    </location>
</feature>
<dbReference type="STRING" id="323850.Shew_3197"/>
<protein>
    <recommendedName>
        <fullName evidence="2">DUF3592 domain-containing protein</fullName>
    </recommendedName>
</protein>
<reference evidence="3 4" key="1">
    <citation type="submission" date="2007-03" db="EMBL/GenBank/DDBJ databases">
        <title>Complete sequence of Shewanella loihica PV-4.</title>
        <authorList>
            <consortium name="US DOE Joint Genome Institute"/>
            <person name="Copeland A."/>
            <person name="Lucas S."/>
            <person name="Lapidus A."/>
            <person name="Barry K."/>
            <person name="Detter J.C."/>
            <person name="Glavina del Rio T."/>
            <person name="Hammon N."/>
            <person name="Israni S."/>
            <person name="Dalin E."/>
            <person name="Tice H."/>
            <person name="Pitluck S."/>
            <person name="Chain P."/>
            <person name="Malfatti S."/>
            <person name="Shin M."/>
            <person name="Vergez L."/>
            <person name="Schmutz J."/>
            <person name="Larimer F."/>
            <person name="Land M."/>
            <person name="Hauser L."/>
            <person name="Kyrpides N."/>
            <person name="Mikhailova N."/>
            <person name="Romine M.F."/>
            <person name="Serres G."/>
            <person name="Fredrickson J."/>
            <person name="Tiedje J."/>
            <person name="Richardson P."/>
        </authorList>
    </citation>
    <scope>NUCLEOTIDE SEQUENCE [LARGE SCALE GENOMIC DNA]</scope>
    <source>
        <strain evidence="4">ATCC BAA-1088 / PV-4</strain>
    </source>
</reference>
<dbReference type="AlphaFoldDB" id="A3QHW5"/>
<dbReference type="Proteomes" id="UP000001558">
    <property type="component" value="Chromosome"/>
</dbReference>
<keyword evidence="1" id="KW-0812">Transmembrane</keyword>
<gene>
    <name evidence="3" type="ordered locus">Shew_3197</name>
</gene>
<name>A3QHW5_SHELP</name>
<dbReference type="KEGG" id="slo:Shew_3197"/>